<protein>
    <recommendedName>
        <fullName evidence="7">RNA polymerase sigma factor</fullName>
    </recommendedName>
</protein>
<evidence type="ECO:0000256" key="1">
    <source>
        <dbReference type="ARBA" id="ARBA00010641"/>
    </source>
</evidence>
<evidence type="ECO:0000313" key="13">
    <source>
        <dbReference type="Proteomes" id="UP000544110"/>
    </source>
</evidence>
<evidence type="ECO:0000259" key="10">
    <source>
        <dbReference type="Pfam" id="PF08281"/>
    </source>
</evidence>
<dbReference type="GO" id="GO:0016987">
    <property type="term" value="F:sigma factor activity"/>
    <property type="evidence" value="ECO:0007669"/>
    <property type="project" value="UniProtKB-KW"/>
</dbReference>
<comment type="subunit">
    <text evidence="2">Interacts transiently with the RNA polymerase catalytic core formed by RpoA, RpoB, RpoC and RpoZ (2 alpha, 1 beta, 1 beta' and 1 omega subunit) to form the RNA polymerase holoenzyme that can initiate transcription.</text>
</comment>
<feature type="domain" description="RNA polymerase sigma-70 region 2" evidence="9">
    <location>
        <begin position="44"/>
        <end position="106"/>
    </location>
</feature>
<feature type="compositionally biased region" description="Gly residues" evidence="8">
    <location>
        <begin position="358"/>
        <end position="368"/>
    </location>
</feature>
<feature type="region of interest" description="Disordered" evidence="8">
    <location>
        <begin position="349"/>
        <end position="368"/>
    </location>
</feature>
<dbReference type="Pfam" id="PF04542">
    <property type="entry name" value="Sigma70_r2"/>
    <property type="match status" value="1"/>
</dbReference>
<organism evidence="12 13">
    <name type="scientific">Nocardioides perillae</name>
    <dbReference type="NCBI Taxonomy" id="1119534"/>
    <lineage>
        <taxon>Bacteria</taxon>
        <taxon>Bacillati</taxon>
        <taxon>Actinomycetota</taxon>
        <taxon>Actinomycetes</taxon>
        <taxon>Propionibacteriales</taxon>
        <taxon>Nocardioidaceae</taxon>
        <taxon>Nocardioides</taxon>
    </lineage>
</organism>
<dbReference type="GO" id="GO:0006352">
    <property type="term" value="P:DNA-templated transcription initiation"/>
    <property type="evidence" value="ECO:0007669"/>
    <property type="project" value="InterPro"/>
</dbReference>
<keyword evidence="3 7" id="KW-0805">Transcription regulation</keyword>
<dbReference type="Gene3D" id="3.10.450.50">
    <property type="match status" value="1"/>
</dbReference>
<name>A0A7Y9UR77_9ACTN</name>
<evidence type="ECO:0000256" key="8">
    <source>
        <dbReference type="SAM" id="MobiDB-lite"/>
    </source>
</evidence>
<dbReference type="Proteomes" id="UP000544110">
    <property type="component" value="Unassembled WGS sequence"/>
</dbReference>
<reference evidence="12 13" key="1">
    <citation type="submission" date="2020-07" db="EMBL/GenBank/DDBJ databases">
        <title>Sequencing the genomes of 1000 actinobacteria strains.</title>
        <authorList>
            <person name="Klenk H.-P."/>
        </authorList>
    </citation>
    <scope>NUCLEOTIDE SEQUENCE [LARGE SCALE GENOMIC DNA]</scope>
    <source>
        <strain evidence="12 13">DSM 24552</strain>
    </source>
</reference>
<dbReference type="InterPro" id="IPR032710">
    <property type="entry name" value="NTF2-like_dom_sf"/>
</dbReference>
<dbReference type="GO" id="GO:0003677">
    <property type="term" value="F:DNA binding"/>
    <property type="evidence" value="ECO:0007669"/>
    <property type="project" value="UniProtKB-KW"/>
</dbReference>
<feature type="compositionally biased region" description="Low complexity" evidence="8">
    <location>
        <begin position="12"/>
        <end position="28"/>
    </location>
</feature>
<evidence type="ECO:0000259" key="9">
    <source>
        <dbReference type="Pfam" id="PF04542"/>
    </source>
</evidence>
<dbReference type="InterPro" id="IPR014305">
    <property type="entry name" value="RNA_pol_sigma-G_actinobac"/>
</dbReference>
<dbReference type="SUPFAM" id="SSF88946">
    <property type="entry name" value="Sigma2 domain of RNA polymerase sigma factors"/>
    <property type="match status" value="1"/>
</dbReference>
<evidence type="ECO:0000256" key="6">
    <source>
        <dbReference type="ARBA" id="ARBA00023163"/>
    </source>
</evidence>
<comment type="caution">
    <text evidence="12">The sequence shown here is derived from an EMBL/GenBank/DDBJ whole genome shotgun (WGS) entry which is preliminary data.</text>
</comment>
<dbReference type="InterPro" id="IPR013325">
    <property type="entry name" value="RNA_pol_sigma_r2"/>
</dbReference>
<dbReference type="PROSITE" id="PS01063">
    <property type="entry name" value="SIGMA70_ECF"/>
    <property type="match status" value="1"/>
</dbReference>
<dbReference type="InterPro" id="IPR014284">
    <property type="entry name" value="RNA_pol_sigma-70_dom"/>
</dbReference>
<feature type="region of interest" description="Disordered" evidence="8">
    <location>
        <begin position="1"/>
        <end position="28"/>
    </location>
</feature>
<accession>A0A7Y9UR77</accession>
<dbReference type="NCBIfam" id="TIGR02937">
    <property type="entry name" value="sigma70-ECF"/>
    <property type="match status" value="1"/>
</dbReference>
<dbReference type="Gene3D" id="1.10.10.10">
    <property type="entry name" value="Winged helix-like DNA-binding domain superfamily/Winged helix DNA-binding domain"/>
    <property type="match status" value="1"/>
</dbReference>
<keyword evidence="4 7" id="KW-0731">Sigma factor</keyword>
<dbReference type="PANTHER" id="PTHR43133:SF65">
    <property type="entry name" value="ECF RNA POLYMERASE SIGMA FACTOR SIGG"/>
    <property type="match status" value="1"/>
</dbReference>
<dbReference type="NCBIfam" id="NF006089">
    <property type="entry name" value="PRK08241.1"/>
    <property type="match status" value="1"/>
</dbReference>
<dbReference type="NCBIfam" id="TIGR02960">
    <property type="entry name" value="SigX5"/>
    <property type="match status" value="1"/>
</dbReference>
<dbReference type="Pfam" id="PF12680">
    <property type="entry name" value="SnoaL_2"/>
    <property type="match status" value="1"/>
</dbReference>
<evidence type="ECO:0000256" key="4">
    <source>
        <dbReference type="ARBA" id="ARBA00023082"/>
    </source>
</evidence>
<evidence type="ECO:0000256" key="5">
    <source>
        <dbReference type="ARBA" id="ARBA00023125"/>
    </source>
</evidence>
<evidence type="ECO:0000256" key="2">
    <source>
        <dbReference type="ARBA" id="ARBA00011344"/>
    </source>
</evidence>
<evidence type="ECO:0000256" key="3">
    <source>
        <dbReference type="ARBA" id="ARBA00023015"/>
    </source>
</evidence>
<dbReference type="InterPro" id="IPR036388">
    <property type="entry name" value="WH-like_DNA-bd_sf"/>
</dbReference>
<keyword evidence="13" id="KW-1185">Reference proteome</keyword>
<evidence type="ECO:0000259" key="11">
    <source>
        <dbReference type="Pfam" id="PF12680"/>
    </source>
</evidence>
<keyword evidence="5 7" id="KW-0238">DNA-binding</keyword>
<dbReference type="SUPFAM" id="SSF54427">
    <property type="entry name" value="NTF2-like"/>
    <property type="match status" value="1"/>
</dbReference>
<keyword evidence="6 7" id="KW-0804">Transcription</keyword>
<dbReference type="RefSeq" id="WP_343049007.1">
    <property type="nucleotide sequence ID" value="NZ_JACCAC010000001.1"/>
</dbReference>
<comment type="similarity">
    <text evidence="1 7">Belongs to the sigma-70 factor family. ECF subfamily.</text>
</comment>
<dbReference type="AlphaFoldDB" id="A0A7Y9UR77"/>
<feature type="domain" description="SnoaL-like" evidence="11">
    <location>
        <begin position="230"/>
        <end position="297"/>
    </location>
</feature>
<dbReference type="SUPFAM" id="SSF88659">
    <property type="entry name" value="Sigma3 and sigma4 domains of RNA polymerase sigma factors"/>
    <property type="match status" value="1"/>
</dbReference>
<evidence type="ECO:0000313" key="12">
    <source>
        <dbReference type="EMBL" id="NYG54074.1"/>
    </source>
</evidence>
<dbReference type="InterPro" id="IPR037401">
    <property type="entry name" value="SnoaL-like"/>
</dbReference>
<dbReference type="InterPro" id="IPR013249">
    <property type="entry name" value="RNA_pol_sigma70_r4_t2"/>
</dbReference>
<dbReference type="InterPro" id="IPR007627">
    <property type="entry name" value="RNA_pol_sigma70_r2"/>
</dbReference>
<evidence type="ECO:0000256" key="7">
    <source>
        <dbReference type="RuleBase" id="RU000716"/>
    </source>
</evidence>
<dbReference type="InterPro" id="IPR000838">
    <property type="entry name" value="RNA_pol_sigma70_ECF_CS"/>
</dbReference>
<dbReference type="Pfam" id="PF08281">
    <property type="entry name" value="Sigma70_r4_2"/>
    <property type="match status" value="1"/>
</dbReference>
<dbReference type="CDD" id="cd06171">
    <property type="entry name" value="Sigma70_r4"/>
    <property type="match status" value="1"/>
</dbReference>
<dbReference type="PANTHER" id="PTHR43133">
    <property type="entry name" value="RNA POLYMERASE ECF-TYPE SIGMA FACTO"/>
    <property type="match status" value="1"/>
</dbReference>
<dbReference type="EMBL" id="JACCAC010000001">
    <property type="protein sequence ID" value="NYG54074.1"/>
    <property type="molecule type" value="Genomic_DNA"/>
</dbReference>
<proteinExistence type="inferred from homology"/>
<feature type="domain" description="RNA polymerase sigma factor 70 region 4 type 2" evidence="10">
    <location>
        <begin position="155"/>
        <end position="204"/>
    </location>
</feature>
<gene>
    <name evidence="12" type="ORF">BJ989_000378</name>
</gene>
<dbReference type="InterPro" id="IPR039425">
    <property type="entry name" value="RNA_pol_sigma-70-like"/>
</dbReference>
<sequence>MESTMTEVREAPTGPTTGPTTGQTTGPTGLAAKQAELADFPSLTQRYQRELLAHCYRMSGSVHEAEDLVQETLLRAWRASADFEGRSSVRTWLYRIATNVCLTNLEGRPRRPLPTGLGTADSLAGDALEADPEVPWLEPVPDAAVVVAERDTIRLAFIAALQHLPARQRAVLVLRDVLRWSAAETAEALDTTTAAVNSALQRAHAQMASRALTADTVQDELTAEQRVLLDRYVEAFWRKDVDEVVRLLTADAVWEMPPFTGWYRGAENIARLIDTQCPGGAHDMPMVATWANGQPAFGLYMRGPEGDFVPFQLQVLELDGDRVAHVGAFFGERLFATFGLPDRLPADVRPDAGAARSGPGGSGHDVSA</sequence>
<dbReference type="Gene3D" id="1.10.1740.10">
    <property type="match status" value="1"/>
</dbReference>
<dbReference type="InterPro" id="IPR013324">
    <property type="entry name" value="RNA_pol_sigma_r3/r4-like"/>
</dbReference>
<dbReference type="GO" id="GO:0006950">
    <property type="term" value="P:response to stress"/>
    <property type="evidence" value="ECO:0007669"/>
    <property type="project" value="UniProtKB-ARBA"/>
</dbReference>